<proteinExistence type="predicted"/>
<sequence length="193" mass="22501">MRKRCARQDPEYRELENARRRRGYSPSERFPGATAKFLREFVGNPFGATCVVCDRLWYAGDLTTSIGGVRECAAEALRQCLQSEFVEHVRVCGTYVSRRFSERFSASVCHHQRIHKLCSVFSCPCRHETFLSWAEEQMARYPSGRWTREDGSVCEYEPSRDEVEMSEELEYLLLTFPREPEGWLDELYNVVSS</sequence>
<keyword evidence="2" id="KW-1185">Reference proteome</keyword>
<name>A0ACB8CMM1_DERSI</name>
<organism evidence="1 2">
    <name type="scientific">Dermacentor silvarum</name>
    <name type="common">Tick</name>
    <dbReference type="NCBI Taxonomy" id="543639"/>
    <lineage>
        <taxon>Eukaryota</taxon>
        <taxon>Metazoa</taxon>
        <taxon>Ecdysozoa</taxon>
        <taxon>Arthropoda</taxon>
        <taxon>Chelicerata</taxon>
        <taxon>Arachnida</taxon>
        <taxon>Acari</taxon>
        <taxon>Parasitiformes</taxon>
        <taxon>Ixodida</taxon>
        <taxon>Ixodoidea</taxon>
        <taxon>Ixodidae</taxon>
        <taxon>Rhipicephalinae</taxon>
        <taxon>Dermacentor</taxon>
    </lineage>
</organism>
<dbReference type="Proteomes" id="UP000821865">
    <property type="component" value="Chromosome 6"/>
</dbReference>
<reference evidence="1" key="1">
    <citation type="submission" date="2020-05" db="EMBL/GenBank/DDBJ databases">
        <title>Large-scale comparative analyses of tick genomes elucidate their genetic diversity and vector capacities.</title>
        <authorList>
            <person name="Jia N."/>
            <person name="Wang J."/>
            <person name="Shi W."/>
            <person name="Du L."/>
            <person name="Sun Y."/>
            <person name="Zhan W."/>
            <person name="Jiang J."/>
            <person name="Wang Q."/>
            <person name="Zhang B."/>
            <person name="Ji P."/>
            <person name="Sakyi L.B."/>
            <person name="Cui X."/>
            <person name="Yuan T."/>
            <person name="Jiang B."/>
            <person name="Yang W."/>
            <person name="Lam T.T.-Y."/>
            <person name="Chang Q."/>
            <person name="Ding S."/>
            <person name="Wang X."/>
            <person name="Zhu J."/>
            <person name="Ruan X."/>
            <person name="Zhao L."/>
            <person name="Wei J."/>
            <person name="Que T."/>
            <person name="Du C."/>
            <person name="Cheng J."/>
            <person name="Dai P."/>
            <person name="Han X."/>
            <person name="Huang E."/>
            <person name="Gao Y."/>
            <person name="Liu J."/>
            <person name="Shao H."/>
            <person name="Ye R."/>
            <person name="Li L."/>
            <person name="Wei W."/>
            <person name="Wang X."/>
            <person name="Wang C."/>
            <person name="Yang T."/>
            <person name="Huo Q."/>
            <person name="Li W."/>
            <person name="Guo W."/>
            <person name="Chen H."/>
            <person name="Zhou L."/>
            <person name="Ni X."/>
            <person name="Tian J."/>
            <person name="Zhou Y."/>
            <person name="Sheng Y."/>
            <person name="Liu T."/>
            <person name="Pan Y."/>
            <person name="Xia L."/>
            <person name="Li J."/>
            <person name="Zhao F."/>
            <person name="Cao W."/>
        </authorList>
    </citation>
    <scope>NUCLEOTIDE SEQUENCE</scope>
    <source>
        <strain evidence="1">Dsil-2018</strain>
    </source>
</reference>
<gene>
    <name evidence="1" type="ORF">HPB49_020613</name>
</gene>
<evidence type="ECO:0000313" key="2">
    <source>
        <dbReference type="Proteomes" id="UP000821865"/>
    </source>
</evidence>
<accession>A0ACB8CMM1</accession>
<comment type="caution">
    <text evidence="1">The sequence shown here is derived from an EMBL/GenBank/DDBJ whole genome shotgun (WGS) entry which is preliminary data.</text>
</comment>
<protein>
    <submittedName>
        <fullName evidence="1">Uncharacterized protein</fullName>
    </submittedName>
</protein>
<dbReference type="EMBL" id="CM023475">
    <property type="protein sequence ID" value="KAH7946133.1"/>
    <property type="molecule type" value="Genomic_DNA"/>
</dbReference>
<evidence type="ECO:0000313" key="1">
    <source>
        <dbReference type="EMBL" id="KAH7946133.1"/>
    </source>
</evidence>